<evidence type="ECO:0000313" key="3">
    <source>
        <dbReference type="RefSeq" id="XP_040594881.1"/>
    </source>
</evidence>
<reference evidence="3" key="1">
    <citation type="submission" date="2025-08" db="UniProtKB">
        <authorList>
            <consortium name="RefSeq"/>
        </authorList>
    </citation>
    <scope>IDENTIFICATION</scope>
    <source>
        <tissue evidence="3">Liver</tissue>
    </source>
</reference>
<gene>
    <name evidence="3" type="primary">LOC121137098</name>
</gene>
<dbReference type="GeneID" id="121137098"/>
<accession>A0ABM2X001</accession>
<organism evidence="2 3">
    <name type="scientific">Mesocricetus auratus</name>
    <name type="common">Golden hamster</name>
    <dbReference type="NCBI Taxonomy" id="10036"/>
    <lineage>
        <taxon>Eukaryota</taxon>
        <taxon>Metazoa</taxon>
        <taxon>Chordata</taxon>
        <taxon>Craniata</taxon>
        <taxon>Vertebrata</taxon>
        <taxon>Euteleostomi</taxon>
        <taxon>Mammalia</taxon>
        <taxon>Eutheria</taxon>
        <taxon>Euarchontoglires</taxon>
        <taxon>Glires</taxon>
        <taxon>Rodentia</taxon>
        <taxon>Myomorpha</taxon>
        <taxon>Muroidea</taxon>
        <taxon>Cricetidae</taxon>
        <taxon>Cricetinae</taxon>
        <taxon>Mesocricetus</taxon>
    </lineage>
</organism>
<evidence type="ECO:0000313" key="2">
    <source>
        <dbReference type="Proteomes" id="UP000886700"/>
    </source>
</evidence>
<proteinExistence type="predicted"/>
<dbReference type="RefSeq" id="XP_040594881.1">
    <property type="nucleotide sequence ID" value="XM_040738947.1"/>
</dbReference>
<name>A0ABM2X001_MESAU</name>
<protein>
    <submittedName>
        <fullName evidence="3">Uncharacterized protein LOC121137098</fullName>
    </submittedName>
</protein>
<evidence type="ECO:0000256" key="1">
    <source>
        <dbReference type="SAM" id="MobiDB-lite"/>
    </source>
</evidence>
<keyword evidence="2" id="KW-1185">Reference proteome</keyword>
<sequence length="203" mass="21973">MAAKMAVGQLTESLGVPEAPPHQQLRPLTTVSLTTARHPIGKQPPRVDACVAHPFLGSTPQYDWWHGGNRCQESVLAAVQRLRLEHQGLRASLGYVDPCLKIAAQGSGRTPEGALGSIPCSPPASPSSQHSGGRGRRIWSSVPALNTVTTIHKRKQKYPCLESRSEGLGVWSGWSPSLRILQSGAEDEWLSIECNSEFGMHEL</sequence>
<feature type="region of interest" description="Disordered" evidence="1">
    <location>
        <begin position="111"/>
        <end position="136"/>
    </location>
</feature>
<dbReference type="Proteomes" id="UP000886700">
    <property type="component" value="Unplaced"/>
</dbReference>